<accession>A0A498DFT9</accession>
<proteinExistence type="predicted"/>
<comment type="caution">
    <text evidence="2">The sequence shown here is derived from an EMBL/GenBank/DDBJ whole genome shotgun (WGS) entry which is preliminary data.</text>
</comment>
<organism evidence="2 3">
    <name type="scientific">Oceanobacillus piezotolerans</name>
    <dbReference type="NCBI Taxonomy" id="2448030"/>
    <lineage>
        <taxon>Bacteria</taxon>
        <taxon>Bacillati</taxon>
        <taxon>Bacillota</taxon>
        <taxon>Bacilli</taxon>
        <taxon>Bacillales</taxon>
        <taxon>Bacillaceae</taxon>
        <taxon>Oceanobacillus</taxon>
    </lineage>
</organism>
<name>A0A498DFT9_9BACI</name>
<evidence type="ECO:0000313" key="2">
    <source>
        <dbReference type="EMBL" id="RLL48058.1"/>
    </source>
</evidence>
<dbReference type="OrthoDB" id="2380880at2"/>
<keyword evidence="1" id="KW-0472">Membrane</keyword>
<dbReference type="EMBL" id="RCHR01000001">
    <property type="protein sequence ID" value="RLL48058.1"/>
    <property type="molecule type" value="Genomic_DNA"/>
</dbReference>
<evidence type="ECO:0000313" key="3">
    <source>
        <dbReference type="Proteomes" id="UP000270219"/>
    </source>
</evidence>
<feature type="transmembrane region" description="Helical" evidence="1">
    <location>
        <begin position="51"/>
        <end position="73"/>
    </location>
</feature>
<keyword evidence="1" id="KW-1133">Transmembrane helix</keyword>
<keyword evidence="1" id="KW-0812">Transmembrane</keyword>
<reference evidence="2 3" key="1">
    <citation type="submission" date="2018-10" db="EMBL/GenBank/DDBJ databases">
        <title>Oceanobacillus sp. YLB-02 draft genome.</title>
        <authorList>
            <person name="Yu L."/>
        </authorList>
    </citation>
    <scope>NUCLEOTIDE SEQUENCE [LARGE SCALE GENOMIC DNA]</scope>
    <source>
        <strain evidence="2 3">YLB-02</strain>
    </source>
</reference>
<keyword evidence="3" id="KW-1185">Reference proteome</keyword>
<feature type="transmembrane region" description="Helical" evidence="1">
    <location>
        <begin position="111"/>
        <end position="128"/>
    </location>
</feature>
<feature type="transmembrane region" description="Helical" evidence="1">
    <location>
        <begin position="157"/>
        <end position="175"/>
    </location>
</feature>
<sequence length="176" mass="20872">MSDDRIRTIINEIEFWKSHKLLPERYCDYLLALYTNGEDKGELEKPQPKKWITFMQIGLTVLLLPFSFLVIYFTRFPSFLQLGFLILFLFYAAITYIYFKNREISSHHLSLIIFLSLLLLTSVYAGNIWIPDTYVIFSIIMLNFVFWFYISSRKHLLYLKISSIIGIVFSIVIIIL</sequence>
<evidence type="ECO:0000256" key="1">
    <source>
        <dbReference type="SAM" id="Phobius"/>
    </source>
</evidence>
<feature type="transmembrane region" description="Helical" evidence="1">
    <location>
        <begin position="79"/>
        <end position="99"/>
    </location>
</feature>
<dbReference type="RefSeq" id="WP_121520869.1">
    <property type="nucleotide sequence ID" value="NZ_RCHR01000001.1"/>
</dbReference>
<gene>
    <name evidence="2" type="ORF">D8M04_01905</name>
</gene>
<protein>
    <submittedName>
        <fullName evidence="2">Uncharacterized protein</fullName>
    </submittedName>
</protein>
<dbReference type="AlphaFoldDB" id="A0A498DFT9"/>
<dbReference type="Proteomes" id="UP000270219">
    <property type="component" value="Unassembled WGS sequence"/>
</dbReference>
<feature type="transmembrane region" description="Helical" evidence="1">
    <location>
        <begin position="134"/>
        <end position="150"/>
    </location>
</feature>